<dbReference type="PANTHER" id="PTHR43877:SF2">
    <property type="entry name" value="AMINOALKYLPHOSPHONATE N-ACETYLTRANSFERASE-RELATED"/>
    <property type="match status" value="1"/>
</dbReference>
<dbReference type="InterPro" id="IPR000182">
    <property type="entry name" value="GNAT_dom"/>
</dbReference>
<dbReference type="EMBL" id="FIIF01000013">
    <property type="protein sequence ID" value="CYV89830.1"/>
    <property type="molecule type" value="Genomic_DNA"/>
</dbReference>
<dbReference type="PANTHER" id="PTHR43877">
    <property type="entry name" value="AMINOALKYLPHOSPHONATE N-ACETYLTRANSFERASE-RELATED-RELATED"/>
    <property type="match status" value="1"/>
</dbReference>
<dbReference type="PROSITE" id="PS51186">
    <property type="entry name" value="GNAT"/>
    <property type="match status" value="1"/>
</dbReference>
<reference evidence="4 5" key="1">
    <citation type="submission" date="2016-02" db="EMBL/GenBank/DDBJ databases">
        <authorList>
            <consortium name="Pathogen Informatics"/>
        </authorList>
    </citation>
    <scope>NUCLEOTIDE SEQUENCE [LARGE SCALE GENOMIC DNA]</scope>
    <source>
        <strain evidence="4 5">LSS82</strain>
    </source>
</reference>
<dbReference type="Gene3D" id="3.40.630.30">
    <property type="match status" value="1"/>
</dbReference>
<evidence type="ECO:0000313" key="4">
    <source>
        <dbReference type="EMBL" id="CYV89830.1"/>
    </source>
</evidence>
<evidence type="ECO:0000313" key="5">
    <source>
        <dbReference type="Proteomes" id="UP000074825"/>
    </source>
</evidence>
<gene>
    <name evidence="4" type="ORF">ERS132444_01682</name>
</gene>
<dbReference type="InterPro" id="IPR050832">
    <property type="entry name" value="Bact_Acetyltransf"/>
</dbReference>
<organism evidence="4 5">
    <name type="scientific">Streptococcus suis</name>
    <dbReference type="NCBI Taxonomy" id="1307"/>
    <lineage>
        <taxon>Bacteria</taxon>
        <taxon>Bacillati</taxon>
        <taxon>Bacillota</taxon>
        <taxon>Bacilli</taxon>
        <taxon>Lactobacillales</taxon>
        <taxon>Streptococcaceae</taxon>
        <taxon>Streptococcus</taxon>
    </lineage>
</organism>
<feature type="domain" description="N-acetyltransferase" evidence="3">
    <location>
        <begin position="1"/>
        <end position="145"/>
    </location>
</feature>
<dbReference type="AlphaFoldDB" id="A0A0Z8LFU6"/>
<dbReference type="Proteomes" id="UP000074825">
    <property type="component" value="Unassembled WGS sequence"/>
</dbReference>
<name>A0A0Z8LFU6_STRSU</name>
<dbReference type="Pfam" id="PF00583">
    <property type="entry name" value="Acetyltransf_1"/>
    <property type="match status" value="1"/>
</dbReference>
<dbReference type="CDD" id="cd04301">
    <property type="entry name" value="NAT_SF"/>
    <property type="match status" value="1"/>
</dbReference>
<proteinExistence type="predicted"/>
<keyword evidence="1 4" id="KW-0808">Transferase</keyword>
<dbReference type="RefSeq" id="WP_044686037.1">
    <property type="nucleotide sequence ID" value="NZ_CEDN01000016.1"/>
</dbReference>
<keyword evidence="2" id="KW-0012">Acyltransferase</keyword>
<accession>A0A0Z8LFU6</accession>
<protein>
    <submittedName>
        <fullName evidence="4">N-acetyltransferase GCN5</fullName>
    </submittedName>
</protein>
<dbReference type="GO" id="GO:0016747">
    <property type="term" value="F:acyltransferase activity, transferring groups other than amino-acyl groups"/>
    <property type="evidence" value="ECO:0007669"/>
    <property type="project" value="InterPro"/>
</dbReference>
<sequence>MTIRAVTERSLPTWTLFASQVWQTSEQVLIEKFSNNEFPFEFLCYSQSEEPIAWISLSLRHDYVEGCQTSPVAYLEGIFISPNYRSQGIVEELLHFAEGWAKSRGISQLGSDAELDNLLSQKFHIKHGFREVSRTVHCVRNLNSE</sequence>
<evidence type="ECO:0000256" key="1">
    <source>
        <dbReference type="ARBA" id="ARBA00022679"/>
    </source>
</evidence>
<evidence type="ECO:0000259" key="3">
    <source>
        <dbReference type="PROSITE" id="PS51186"/>
    </source>
</evidence>
<dbReference type="SUPFAM" id="SSF55729">
    <property type="entry name" value="Acyl-CoA N-acyltransferases (Nat)"/>
    <property type="match status" value="1"/>
</dbReference>
<evidence type="ECO:0000256" key="2">
    <source>
        <dbReference type="ARBA" id="ARBA00023315"/>
    </source>
</evidence>
<dbReference type="InterPro" id="IPR016181">
    <property type="entry name" value="Acyl_CoA_acyltransferase"/>
</dbReference>